<dbReference type="GO" id="GO:0009507">
    <property type="term" value="C:chloroplast"/>
    <property type="evidence" value="ECO:0007669"/>
    <property type="project" value="TreeGrafter"/>
</dbReference>
<dbReference type="InterPro" id="IPR011990">
    <property type="entry name" value="TPR-like_helical_dom_sf"/>
</dbReference>
<feature type="repeat" description="PPR" evidence="2">
    <location>
        <begin position="261"/>
        <end position="295"/>
    </location>
</feature>
<evidence type="ECO:0000259" key="3">
    <source>
        <dbReference type="Pfam" id="PF23276"/>
    </source>
</evidence>
<dbReference type="NCBIfam" id="TIGR00756">
    <property type="entry name" value="PPR"/>
    <property type="match status" value="6"/>
</dbReference>
<dbReference type="PROSITE" id="PS51375">
    <property type="entry name" value="PPR"/>
    <property type="match status" value="6"/>
</dbReference>
<feature type="repeat" description="PPR" evidence="2">
    <location>
        <begin position="332"/>
        <end position="366"/>
    </location>
</feature>
<evidence type="ECO:0000313" key="4">
    <source>
        <dbReference type="EMBL" id="CAE8733722.1"/>
    </source>
</evidence>
<dbReference type="GO" id="GO:0031930">
    <property type="term" value="P:mitochondria-nucleus signaling pathway"/>
    <property type="evidence" value="ECO:0007669"/>
    <property type="project" value="TreeGrafter"/>
</dbReference>
<dbReference type="InterPro" id="IPR057027">
    <property type="entry name" value="TPR_mt"/>
</dbReference>
<organism evidence="4 5">
    <name type="scientific">Polarella glacialis</name>
    <name type="common">Dinoflagellate</name>
    <dbReference type="NCBI Taxonomy" id="89957"/>
    <lineage>
        <taxon>Eukaryota</taxon>
        <taxon>Sar</taxon>
        <taxon>Alveolata</taxon>
        <taxon>Dinophyceae</taxon>
        <taxon>Suessiales</taxon>
        <taxon>Suessiaceae</taxon>
        <taxon>Polarella</taxon>
    </lineage>
</organism>
<dbReference type="Proteomes" id="UP000626109">
    <property type="component" value="Unassembled WGS sequence"/>
</dbReference>
<dbReference type="Pfam" id="PF23276">
    <property type="entry name" value="TPR_24"/>
    <property type="match status" value="1"/>
</dbReference>
<dbReference type="InterPro" id="IPR002885">
    <property type="entry name" value="PPR_rpt"/>
</dbReference>
<sequence length="393" mass="43805">MMEDGFVDVVSFNTLIKAHLQNENFDKARSLMEEMKGRGLQPNRVTFNELVNGLVTRGSPAQRAGIWPIITEMKEAGVTPNQVTCSILLKSLSSRSGEEDILQTMDLITAMDEPMDEVLLSSVVEACVRIGKPELLSSKLKQLQGGQNITVSGSHTFGSLIKAYGHARDIDGVWRCWKEMRSRHIRPTSITLGCMVEAVVSNGDPEGAYELVHEIQQDEHCREVLNSVIYCSVLKGFTREKKLQRVWAVYEEMLSMNVDLSIVTYNTLIDACARCSQMEKVPEIVQDMKSKNIQPNLITYSTMLKGHCQAGDLQTGFTILEQMRRETRLKPDEIMYNSLIDGCAQNGLVDEGLKLLESMQGPGSPVAICITGMFDLAVSRLFQQQCQQQDGSS</sequence>
<evidence type="ECO:0000256" key="2">
    <source>
        <dbReference type="PROSITE-ProRule" id="PRU00708"/>
    </source>
</evidence>
<proteinExistence type="predicted"/>
<feature type="domain" description="Pentatricopeptide repeat-containing protein-mitochondrial" evidence="3">
    <location>
        <begin position="119"/>
        <end position="252"/>
    </location>
</feature>
<comment type="caution">
    <text evidence="4">The sequence shown here is derived from an EMBL/GenBank/DDBJ whole genome shotgun (WGS) entry which is preliminary data.</text>
</comment>
<dbReference type="EMBL" id="CAJNNW010036374">
    <property type="protein sequence ID" value="CAE8733722.1"/>
    <property type="molecule type" value="Genomic_DNA"/>
</dbReference>
<gene>
    <name evidence="4" type="ORF">PGLA2088_LOCUS46960</name>
</gene>
<dbReference type="Pfam" id="PF13041">
    <property type="entry name" value="PPR_2"/>
    <property type="match status" value="2"/>
</dbReference>
<keyword evidence="1" id="KW-0677">Repeat</keyword>
<reference evidence="4" key="1">
    <citation type="submission" date="2021-02" db="EMBL/GenBank/DDBJ databases">
        <authorList>
            <person name="Dougan E. K."/>
            <person name="Rhodes N."/>
            <person name="Thang M."/>
            <person name="Chan C."/>
        </authorList>
    </citation>
    <scope>NUCLEOTIDE SEQUENCE</scope>
</reference>
<evidence type="ECO:0000313" key="5">
    <source>
        <dbReference type="Proteomes" id="UP000626109"/>
    </source>
</evidence>
<dbReference type="PANTHER" id="PTHR47936">
    <property type="entry name" value="PPR_LONG DOMAIN-CONTAINING PROTEIN"/>
    <property type="match status" value="1"/>
</dbReference>
<name>A0A813LJ62_POLGL</name>
<dbReference type="PANTHER" id="PTHR47936:SF1">
    <property type="entry name" value="PENTATRICOPEPTIDE REPEAT-CONTAINING PROTEIN GUN1, CHLOROPLASTIC"/>
    <property type="match status" value="1"/>
</dbReference>
<feature type="repeat" description="PPR" evidence="2">
    <location>
        <begin position="153"/>
        <end position="187"/>
    </location>
</feature>
<feature type="repeat" description="PPR" evidence="2">
    <location>
        <begin position="226"/>
        <end position="260"/>
    </location>
</feature>
<accession>A0A813LJ62</accession>
<dbReference type="Pfam" id="PF12854">
    <property type="entry name" value="PPR_1"/>
    <property type="match status" value="1"/>
</dbReference>
<protein>
    <recommendedName>
        <fullName evidence="3">Pentatricopeptide repeat-containing protein-mitochondrial domain-containing protein</fullName>
    </recommendedName>
</protein>
<dbReference type="AlphaFoldDB" id="A0A813LJ62"/>
<dbReference type="Gene3D" id="1.25.40.10">
    <property type="entry name" value="Tetratricopeptide repeat domain"/>
    <property type="match status" value="3"/>
</dbReference>
<feature type="repeat" description="PPR" evidence="2">
    <location>
        <begin position="8"/>
        <end position="42"/>
    </location>
</feature>
<feature type="repeat" description="PPR" evidence="2">
    <location>
        <begin position="296"/>
        <end position="326"/>
    </location>
</feature>
<evidence type="ECO:0000256" key="1">
    <source>
        <dbReference type="ARBA" id="ARBA00022737"/>
    </source>
</evidence>